<dbReference type="Proteomes" id="UP000616885">
    <property type="component" value="Unassembled WGS sequence"/>
</dbReference>
<organism evidence="1 2">
    <name type="scientific">Bionectria ochroleuca</name>
    <name type="common">Gliocladium roseum</name>
    <dbReference type="NCBI Taxonomy" id="29856"/>
    <lineage>
        <taxon>Eukaryota</taxon>
        <taxon>Fungi</taxon>
        <taxon>Dikarya</taxon>
        <taxon>Ascomycota</taxon>
        <taxon>Pezizomycotina</taxon>
        <taxon>Sordariomycetes</taxon>
        <taxon>Hypocreomycetidae</taxon>
        <taxon>Hypocreales</taxon>
        <taxon>Bionectriaceae</taxon>
        <taxon>Clonostachys</taxon>
    </lineage>
</organism>
<gene>
    <name evidence="1" type="ORF">IM811_014921</name>
</gene>
<protein>
    <submittedName>
        <fullName evidence="1">Uncharacterized protein</fullName>
    </submittedName>
</protein>
<evidence type="ECO:0000313" key="2">
    <source>
        <dbReference type="Proteomes" id="UP000616885"/>
    </source>
</evidence>
<dbReference type="AlphaFoldDB" id="A0A8H7TN70"/>
<proteinExistence type="predicted"/>
<sequence length="115" mass="12596">MVREDGLPGEFDAGDSSRPNKCRRLKYLTSSWAEEGTPVQRYTWTLMSPLSFIGHHSSSPESSLGGQVGRARCIGATSATSLSSRSTIGLRALEARRPGVEKPEELPRLIRLELP</sequence>
<name>A0A8H7TN70_BIOOC</name>
<comment type="caution">
    <text evidence="1">The sequence shown here is derived from an EMBL/GenBank/DDBJ whole genome shotgun (WGS) entry which is preliminary data.</text>
</comment>
<evidence type="ECO:0000313" key="1">
    <source>
        <dbReference type="EMBL" id="KAF9750701.1"/>
    </source>
</evidence>
<dbReference type="EMBL" id="JADCTT010000006">
    <property type="protein sequence ID" value="KAF9750701.1"/>
    <property type="molecule type" value="Genomic_DNA"/>
</dbReference>
<reference evidence="1" key="1">
    <citation type="submission" date="2020-10" db="EMBL/GenBank/DDBJ databases">
        <title>High-Quality Genome Resource of Clonostachys rosea strain S41 by Oxford Nanopore Long-Read Sequencing.</title>
        <authorList>
            <person name="Wang H."/>
        </authorList>
    </citation>
    <scope>NUCLEOTIDE SEQUENCE</scope>
    <source>
        <strain evidence="1">S41</strain>
    </source>
</reference>
<accession>A0A8H7TN70</accession>